<dbReference type="Proteomes" id="UP000178735">
    <property type="component" value="Unassembled WGS sequence"/>
</dbReference>
<dbReference type="PANTHER" id="PTHR43464">
    <property type="entry name" value="METHYLTRANSFERASE"/>
    <property type="match status" value="1"/>
</dbReference>
<sequence length="231" mass="25090">MLIYGLMKYIEKIPARYDKMMNVLTLGGHRRSRRTILSAVKPGARVLDIGCGSGIFAAECAGKGALVTAVDSSPQMLSILKNRLRGSELENRVRIIECGSASTSAVLKGEKFDIIVMSMMLGELSSIVRAKTIKSAAELLGAGGTIIICDELWPENLILSAIYHFLFWIFFIPNFILTRTLITPVKGLGRDLAAAGLEIHSRKSLFMGVISILYIGEAGRKVVPCDGENEG</sequence>
<name>A0A1F7WXX6_9BACT</name>
<dbReference type="Gene3D" id="3.40.50.150">
    <property type="entry name" value="Vaccinia Virus protein VP39"/>
    <property type="match status" value="1"/>
</dbReference>
<reference evidence="2 3" key="1">
    <citation type="journal article" date="2016" name="Nat. Commun.">
        <title>Thousands of microbial genomes shed light on interconnected biogeochemical processes in an aquifer system.</title>
        <authorList>
            <person name="Anantharaman K."/>
            <person name="Brown C.T."/>
            <person name="Hug L.A."/>
            <person name="Sharon I."/>
            <person name="Castelle C.J."/>
            <person name="Probst A.J."/>
            <person name="Thomas B.C."/>
            <person name="Singh A."/>
            <person name="Wilkins M.J."/>
            <person name="Karaoz U."/>
            <person name="Brodie E.L."/>
            <person name="Williams K.H."/>
            <person name="Hubbard S.S."/>
            <person name="Banfield J.F."/>
        </authorList>
    </citation>
    <scope>NUCLEOTIDE SEQUENCE [LARGE SCALE GENOMIC DNA]</scope>
</reference>
<dbReference type="PANTHER" id="PTHR43464:SF92">
    <property type="entry name" value="SLR1071 PROTEIN"/>
    <property type="match status" value="1"/>
</dbReference>
<feature type="domain" description="Methyltransferase" evidence="1">
    <location>
        <begin position="46"/>
        <end position="144"/>
    </location>
</feature>
<dbReference type="AlphaFoldDB" id="A0A1F7WXX6"/>
<evidence type="ECO:0000259" key="1">
    <source>
        <dbReference type="Pfam" id="PF13649"/>
    </source>
</evidence>
<organism evidence="2 3">
    <name type="scientific">Candidatus Wallbacteria bacterium GWC2_49_35</name>
    <dbReference type="NCBI Taxonomy" id="1817813"/>
    <lineage>
        <taxon>Bacteria</taxon>
        <taxon>Candidatus Walliibacteriota</taxon>
    </lineage>
</organism>
<dbReference type="GO" id="GO:0008168">
    <property type="term" value="F:methyltransferase activity"/>
    <property type="evidence" value="ECO:0007669"/>
    <property type="project" value="TreeGrafter"/>
</dbReference>
<dbReference type="CDD" id="cd02440">
    <property type="entry name" value="AdoMet_MTases"/>
    <property type="match status" value="1"/>
</dbReference>
<dbReference type="SUPFAM" id="SSF53335">
    <property type="entry name" value="S-adenosyl-L-methionine-dependent methyltransferases"/>
    <property type="match status" value="1"/>
</dbReference>
<dbReference type="NCBIfam" id="NF043040">
    <property type="entry name" value="corrin_prot_MT"/>
    <property type="match status" value="1"/>
</dbReference>
<protein>
    <recommendedName>
        <fullName evidence="1">Methyltransferase domain-containing protein</fullName>
    </recommendedName>
</protein>
<evidence type="ECO:0000313" key="2">
    <source>
        <dbReference type="EMBL" id="OGM07590.1"/>
    </source>
</evidence>
<gene>
    <name evidence="2" type="ORF">A2008_01060</name>
</gene>
<dbReference type="EMBL" id="MGFH01000040">
    <property type="protein sequence ID" value="OGM07590.1"/>
    <property type="molecule type" value="Genomic_DNA"/>
</dbReference>
<proteinExistence type="predicted"/>
<accession>A0A1F7WXX6</accession>
<dbReference type="STRING" id="1817813.A2008_01060"/>
<evidence type="ECO:0000313" key="3">
    <source>
        <dbReference type="Proteomes" id="UP000178735"/>
    </source>
</evidence>
<dbReference type="InterPro" id="IPR029063">
    <property type="entry name" value="SAM-dependent_MTases_sf"/>
</dbReference>
<dbReference type="InterPro" id="IPR041698">
    <property type="entry name" value="Methyltransf_25"/>
</dbReference>
<comment type="caution">
    <text evidence="2">The sequence shown here is derived from an EMBL/GenBank/DDBJ whole genome shotgun (WGS) entry which is preliminary data.</text>
</comment>
<dbReference type="Pfam" id="PF13649">
    <property type="entry name" value="Methyltransf_25"/>
    <property type="match status" value="1"/>
</dbReference>